<keyword evidence="6" id="KW-1185">Reference proteome</keyword>
<dbReference type="Proteomes" id="UP000239352">
    <property type="component" value="Unassembled WGS sequence"/>
</dbReference>
<comment type="cofactor">
    <cofactor evidence="1">
        <name>pyridoxal 5'-phosphate</name>
        <dbReference type="ChEBI" id="CHEBI:597326"/>
    </cofactor>
</comment>
<accession>A0A2T0GXL1</accession>
<keyword evidence="3 5" id="KW-0808">Transferase</keyword>
<dbReference type="InterPro" id="IPR015424">
    <property type="entry name" value="PyrdxlP-dep_Trfase"/>
</dbReference>
<dbReference type="AlphaFoldDB" id="A0A2T0GXL1"/>
<name>A0A2T0GXL1_ACTMO</name>
<dbReference type="InterPro" id="IPR004839">
    <property type="entry name" value="Aminotransferase_I/II_large"/>
</dbReference>
<evidence type="ECO:0000259" key="4">
    <source>
        <dbReference type="Pfam" id="PF00155"/>
    </source>
</evidence>
<dbReference type="GO" id="GO:0030170">
    <property type="term" value="F:pyridoxal phosphate binding"/>
    <property type="evidence" value="ECO:0007669"/>
    <property type="project" value="InterPro"/>
</dbReference>
<evidence type="ECO:0000313" key="6">
    <source>
        <dbReference type="Proteomes" id="UP000239352"/>
    </source>
</evidence>
<proteinExistence type="predicted"/>
<dbReference type="Gene3D" id="3.40.640.10">
    <property type="entry name" value="Type I PLP-dependent aspartate aminotransferase-like (Major domain)"/>
    <property type="match status" value="1"/>
</dbReference>
<dbReference type="InterPro" id="IPR015421">
    <property type="entry name" value="PyrdxlP-dep_Trfase_major"/>
</dbReference>
<dbReference type="PANTHER" id="PTHR42832">
    <property type="entry name" value="AMINO ACID AMINOTRANSFERASE"/>
    <property type="match status" value="1"/>
</dbReference>
<dbReference type="Pfam" id="PF00155">
    <property type="entry name" value="Aminotran_1_2"/>
    <property type="match status" value="1"/>
</dbReference>
<sequence>MRNPSEVFGDDRLPGLLEEAELVRRYRDSGGDTDRLIYLSLGENWSGPPAGLEDALREGVPRYAHGYVLSPYGLPALRERLSNRIAAEHDLPRRPGAHTDYDVAVSQNGTRDAMSDFGRMLRQATAAGASPPAVLVPEPGWDYAGVFEPLGFTVLRYPVSESEGYRPDVETIRRVLHGRRRADPRGTSLLVLNPQHNPTAANWDADTVRAMLRAVEETGSAVLLDDAYFAVHEPDTEPTNALGELLTEAGRTERGSRFPWLAVRTLGKQFHCNGWGVGAMTAHPETLAALARYRHQHAFVSSVPLQAAMAAWLDDPASERCLDRIREEYATRRARVAERLVGELGYAGHPGFPGSCTSYVRLRVPAWLAGDPEPARTYRRRCLDEAGVLLGEGSMTSGSSGADGVLGHVRIYLGVPARELDLALDRIGRAGLGWNRR</sequence>
<dbReference type="RefSeq" id="WP_106113412.1">
    <property type="nucleotide sequence ID" value="NZ_PVSR01000009.1"/>
</dbReference>
<evidence type="ECO:0000313" key="5">
    <source>
        <dbReference type="EMBL" id="PRW63834.1"/>
    </source>
</evidence>
<dbReference type="PANTHER" id="PTHR42832:SF3">
    <property type="entry name" value="L-GLUTAMINE--4-(METHYLSULFANYL)-2-OXOBUTANOATE AMINOTRANSFERASE"/>
    <property type="match status" value="1"/>
</dbReference>
<dbReference type="GO" id="GO:0008483">
    <property type="term" value="F:transaminase activity"/>
    <property type="evidence" value="ECO:0007669"/>
    <property type="project" value="UniProtKB-KW"/>
</dbReference>
<protein>
    <submittedName>
        <fullName evidence="5">Pyridoxal phosphate-dependent aminotransferase</fullName>
    </submittedName>
</protein>
<evidence type="ECO:0000256" key="3">
    <source>
        <dbReference type="ARBA" id="ARBA00022679"/>
    </source>
</evidence>
<dbReference type="STRING" id="1050202.GCA_000384035_00366"/>
<dbReference type="CDD" id="cd00609">
    <property type="entry name" value="AAT_like"/>
    <property type="match status" value="1"/>
</dbReference>
<evidence type="ECO:0000256" key="1">
    <source>
        <dbReference type="ARBA" id="ARBA00001933"/>
    </source>
</evidence>
<organism evidence="5 6">
    <name type="scientific">Actinopolyspora mortivallis</name>
    <dbReference type="NCBI Taxonomy" id="33906"/>
    <lineage>
        <taxon>Bacteria</taxon>
        <taxon>Bacillati</taxon>
        <taxon>Actinomycetota</taxon>
        <taxon>Actinomycetes</taxon>
        <taxon>Actinopolysporales</taxon>
        <taxon>Actinopolysporaceae</taxon>
        <taxon>Actinopolyspora</taxon>
    </lineage>
</organism>
<dbReference type="InterPro" id="IPR050881">
    <property type="entry name" value="LL-DAP_aminotransferase"/>
</dbReference>
<evidence type="ECO:0000256" key="2">
    <source>
        <dbReference type="ARBA" id="ARBA00022576"/>
    </source>
</evidence>
<keyword evidence="2 5" id="KW-0032">Aminotransferase</keyword>
<feature type="domain" description="Aminotransferase class I/classII large" evidence="4">
    <location>
        <begin position="118"/>
        <end position="427"/>
    </location>
</feature>
<reference evidence="5 6" key="1">
    <citation type="submission" date="2018-03" db="EMBL/GenBank/DDBJ databases">
        <title>Actinopolyspora mortivallis from Sahara, screening for active biomolecules.</title>
        <authorList>
            <person name="Selama O."/>
            <person name="Wellington E.M.H."/>
            <person name="Hacene H."/>
        </authorList>
    </citation>
    <scope>NUCLEOTIDE SEQUENCE [LARGE SCALE GENOMIC DNA]</scope>
    <source>
        <strain evidence="5 6">M5A</strain>
    </source>
</reference>
<dbReference type="InParanoid" id="A0A2T0GXL1"/>
<comment type="caution">
    <text evidence="5">The sequence shown here is derived from an EMBL/GenBank/DDBJ whole genome shotgun (WGS) entry which is preliminary data.</text>
</comment>
<dbReference type="SUPFAM" id="SSF53383">
    <property type="entry name" value="PLP-dependent transferases"/>
    <property type="match status" value="1"/>
</dbReference>
<gene>
    <name evidence="5" type="ORF">CEP50_08635</name>
</gene>
<dbReference type="EMBL" id="PVSR01000009">
    <property type="protein sequence ID" value="PRW63834.1"/>
    <property type="molecule type" value="Genomic_DNA"/>
</dbReference>